<dbReference type="Proteomes" id="UP000677969">
    <property type="component" value="Genome"/>
</dbReference>
<evidence type="ECO:0000256" key="1">
    <source>
        <dbReference type="ARBA" id="ARBA00004244"/>
    </source>
</evidence>
<feature type="transmembrane region" description="Helical" evidence="24">
    <location>
        <begin position="698"/>
        <end position="720"/>
    </location>
</feature>
<evidence type="ECO:0000256" key="6">
    <source>
        <dbReference type="ARBA" id="ARBA00022510"/>
    </source>
</evidence>
<keyword evidence="7" id="KW-0945">Host-virus interaction</keyword>
<dbReference type="GO" id="GO:0055036">
    <property type="term" value="C:virion membrane"/>
    <property type="evidence" value="ECO:0007669"/>
    <property type="project" value="UniProtKB-SubCell"/>
</dbReference>
<dbReference type="InterPro" id="IPR009879">
    <property type="entry name" value="Phlebovirus_NSM"/>
</dbReference>
<dbReference type="GO" id="GO:0039654">
    <property type="term" value="P:fusion of virus membrane with host endosome membrane"/>
    <property type="evidence" value="ECO:0007669"/>
    <property type="project" value="UniProtKB-KW"/>
</dbReference>
<feature type="transmembrane region" description="Helical" evidence="24">
    <location>
        <begin position="1273"/>
        <end position="1295"/>
    </location>
</feature>
<evidence type="ECO:0000256" key="17">
    <source>
        <dbReference type="ARBA" id="ARBA00023157"/>
    </source>
</evidence>
<dbReference type="GeneID" id="80550457"/>
<dbReference type="Pfam" id="PF07245">
    <property type="entry name" value="Phlebovirus_G2"/>
    <property type="match status" value="1"/>
</dbReference>
<keyword evidence="12" id="KW-1040">Host Golgi apparatus</keyword>
<evidence type="ECO:0000256" key="14">
    <source>
        <dbReference type="ARBA" id="ARBA00022870"/>
    </source>
</evidence>
<keyword evidence="15 24" id="KW-1133">Transmembrane helix</keyword>
<dbReference type="RefSeq" id="YP_010840042.1">
    <property type="nucleotide sequence ID" value="NC_078357.1"/>
</dbReference>
<name>A0A7G8PYK7_9VIRU</name>
<keyword evidence="10" id="KW-0732">Signal</keyword>
<dbReference type="GO" id="GO:0044167">
    <property type="term" value="C:host cell endoplasmic reticulum membrane"/>
    <property type="evidence" value="ECO:0007669"/>
    <property type="project" value="UniProtKB-SubCell"/>
</dbReference>
<evidence type="ECO:0000256" key="13">
    <source>
        <dbReference type="ARBA" id="ARBA00022844"/>
    </source>
</evidence>
<evidence type="ECO:0000256" key="8">
    <source>
        <dbReference type="ARBA" id="ARBA00022595"/>
    </source>
</evidence>
<feature type="domain" description="Phlebovirus glycoprotein G2 fusion" evidence="26">
    <location>
        <begin position="801"/>
        <end position="1118"/>
    </location>
</feature>
<keyword evidence="18" id="KW-0325">Glycoprotein</keyword>
<dbReference type="GO" id="GO:0019062">
    <property type="term" value="P:virion attachment to host cell"/>
    <property type="evidence" value="ECO:0007669"/>
    <property type="project" value="UniProtKB-KW"/>
</dbReference>
<dbReference type="InterPro" id="IPR043603">
    <property type="entry name" value="Phlebo_G2_C"/>
</dbReference>
<feature type="domain" description="Phlebovirus glycoprotein G1" evidence="25">
    <location>
        <begin position="279"/>
        <end position="797"/>
    </location>
</feature>
<keyword evidence="30" id="KW-1185">Reference proteome</keyword>
<evidence type="ECO:0000256" key="22">
    <source>
        <dbReference type="ARBA" id="ARBA00033745"/>
    </source>
</evidence>
<evidence type="ECO:0000256" key="2">
    <source>
        <dbReference type="ARBA" id="ARBA00004482"/>
    </source>
</evidence>
<evidence type="ECO:0000256" key="21">
    <source>
        <dbReference type="ARBA" id="ARBA00031199"/>
    </source>
</evidence>
<keyword evidence="6" id="KW-1170">Fusion of virus membrane with host endosomal membrane</keyword>
<evidence type="ECO:0000256" key="24">
    <source>
        <dbReference type="SAM" id="Phobius"/>
    </source>
</evidence>
<evidence type="ECO:0000256" key="23">
    <source>
        <dbReference type="SAM" id="Coils"/>
    </source>
</evidence>
<evidence type="ECO:0000313" key="30">
    <source>
        <dbReference type="Proteomes" id="UP000677969"/>
    </source>
</evidence>
<dbReference type="Pfam" id="PF19019">
    <property type="entry name" value="Phlebo_G2_C"/>
    <property type="match status" value="1"/>
</dbReference>
<dbReference type="InterPro" id="IPR010826">
    <property type="entry name" value="Phlebovirus_G1"/>
</dbReference>
<keyword evidence="11" id="KW-1161">Viral attachment to host cell</keyword>
<keyword evidence="14" id="KW-1043">Host membrane</keyword>
<dbReference type="GO" id="GO:0046718">
    <property type="term" value="P:symbiont entry into host cell"/>
    <property type="evidence" value="ECO:0007669"/>
    <property type="project" value="UniProtKB-KW"/>
</dbReference>
<evidence type="ECO:0000256" key="4">
    <source>
        <dbReference type="ARBA" id="ARBA00015294"/>
    </source>
</evidence>
<keyword evidence="8" id="KW-1162">Viral penetration into host cytoplasm</keyword>
<evidence type="ECO:0000259" key="25">
    <source>
        <dbReference type="Pfam" id="PF07243"/>
    </source>
</evidence>
<keyword evidence="9 24" id="KW-0812">Transmembrane</keyword>
<protein>
    <recommendedName>
        <fullName evidence="4">Envelopment polyprotein</fullName>
    </recommendedName>
    <alternativeName>
        <fullName evidence="21">M polyprotein</fullName>
    </alternativeName>
</protein>
<comment type="similarity">
    <text evidence="22">Belongs to the phlebovirus envelope glycoprotein family.</text>
</comment>
<dbReference type="GO" id="GO:0044178">
    <property type="term" value="C:host cell Golgi membrane"/>
    <property type="evidence" value="ECO:0007669"/>
    <property type="project" value="UniProtKB-SubCell"/>
</dbReference>
<evidence type="ECO:0000256" key="12">
    <source>
        <dbReference type="ARBA" id="ARBA00022812"/>
    </source>
</evidence>
<evidence type="ECO:0000256" key="20">
    <source>
        <dbReference type="ARBA" id="ARBA00023296"/>
    </source>
</evidence>
<evidence type="ECO:0000256" key="5">
    <source>
        <dbReference type="ARBA" id="ARBA00022506"/>
    </source>
</evidence>
<proteinExistence type="inferred from homology"/>
<evidence type="ECO:0000256" key="7">
    <source>
        <dbReference type="ARBA" id="ARBA00022581"/>
    </source>
</evidence>
<dbReference type="GO" id="GO:0016020">
    <property type="term" value="C:membrane"/>
    <property type="evidence" value="ECO:0007669"/>
    <property type="project" value="InterPro"/>
</dbReference>
<keyword evidence="16 24" id="KW-0472">Membrane</keyword>
<dbReference type="Gene3D" id="2.60.40.3770">
    <property type="match status" value="1"/>
</dbReference>
<feature type="coiled-coil region" evidence="23">
    <location>
        <begin position="140"/>
        <end position="230"/>
    </location>
</feature>
<evidence type="ECO:0000256" key="9">
    <source>
        <dbReference type="ARBA" id="ARBA00022692"/>
    </source>
</evidence>
<keyword evidence="20" id="KW-1160">Virus entry into host cell</keyword>
<organism evidence="29 30">
    <name type="scientific">Perkerra virus</name>
    <dbReference type="NCBI Taxonomy" id="2767010"/>
    <lineage>
        <taxon>Viruses</taxon>
        <taxon>Riboviria</taxon>
        <taxon>Orthornavirae</taxon>
        <taxon>Negarnaviricota</taxon>
        <taxon>Polyploviricotina</taxon>
        <taxon>Bunyaviricetes</taxon>
        <taxon>Hareavirales</taxon>
        <taxon>Phenuiviridae</taxon>
        <taxon>Phlebovirus</taxon>
        <taxon>Phlebovirus perkerraense</taxon>
    </lineage>
</organism>
<feature type="domain" description="Phlebovirus glycoprotein G2 C-terminal" evidence="28">
    <location>
        <begin position="1138"/>
        <end position="1305"/>
    </location>
</feature>
<evidence type="ECO:0000256" key="11">
    <source>
        <dbReference type="ARBA" id="ARBA00022804"/>
    </source>
</evidence>
<evidence type="ECO:0000256" key="10">
    <source>
        <dbReference type="ARBA" id="ARBA00022729"/>
    </source>
</evidence>
<keyword evidence="19" id="KW-1038">Host endoplasmic reticulum</keyword>
<evidence type="ECO:0000259" key="26">
    <source>
        <dbReference type="Pfam" id="PF07245"/>
    </source>
</evidence>
<comment type="subcellular location">
    <subcellularLocation>
        <location evidence="1">Host Golgi apparatus membrane</location>
        <topology evidence="1">Single-pass type I membrane protein</topology>
    </subcellularLocation>
    <subcellularLocation>
        <location evidence="2">Host endoplasmic reticulum membrane</location>
        <topology evidence="2">Single-pass type I membrane protein</topology>
    </subcellularLocation>
    <subcellularLocation>
        <location evidence="3">Virion membrane</location>
        <topology evidence="3">Single-pass type I membrane protein</topology>
    </subcellularLocation>
</comment>
<sequence length="1307" mass="144297">MIIKVFIVVSTIGAVLGYTKVFSNSSVGYFETCYSSQTISQWIVRQWMTDLNRLPRDDKYCDLHTHKSNSYMTDDVIISVIETLQTLDQDAHIICSNEDKTFTIGVQVFYPPDGNLAGTIDCNSKLLLRELNNEIPPVKENSKEDSIKEMEKEIKALKESLDEKIKSNENLRRSLDSEILKNRDKANEADITIDELNAAREAILQKEKELHNLLKEIDQEKKLSDSYRQELLSLRRAAEKPVAVHPTRSPIRAPVITTAMTILAAVLSAEAPPAIPGQPHYLNRQGQQKYIIPGDTDSTCGKIDYEVNCLGFTTLFINKNYKFFQSHYHSFAPLEAQAASIIEKSTTGFCGKDDSATKKTCSLEFYRMSWTCPSGFKSAHFIDQEGKLAGFECKAQHHVSSDCKTCVKVQDGGSSTSSILLQDAVCQADSSNLPTIKPLYKDYCFIGKQKIRSCRDMHTAVERRPFVLFKTGGKIYLDSLVIRTVEVKGPSNFVCYKAKGQQSTQDASADKTINPSECRIINTSKSEKCTGDVTFCSMYNCDNDFADVHCSVAVGGGTIEVNYGGLWVKPRCVGYDMVAVGRPVKAAKSLAVRNCDTCNFECQEDGILIRSTGFKITSAVACSHGVCISKTQEPSTSIKFKYPGALGSVGGKAGINLSHDDEDVSDHLEIECPPRDPCSIHDCIVCSHGLINYQCHTALSAFVVVLAFTSIGLVGGFMLYKILRILKIIPKHFIAPAKWTGLLLAWMAKKIANYSRVRAQAVNREIGWHENNRRPARVTPIPRYSLYMAVALSLVSMAGSCGDTVIASSKVSKCRIEGSQELCRLSGIVTAQAGPIGSETCLLIKGPSEHNKRFLSIRTVSSELICIEGQTYWTGQYSPACLSSRRCRLTGECHGDSCLGWNETEVSREFGHTDDESYMTENRCFEQCGGVGCGCFSVYPSCLFVHTKIKPISKQAFKVFSCVDWAHRITFEITDFKGQKDLVTLNNMNTRITPWGSMSLSIDAESITGTNSYSFMKSSSGSFAIVDEAFSDNPRKGFLGEIRCSSEAAASSAHVSCLRAPHLISYKPLTDQVECTSQLIDPVTVFMRGALPQTRAGKTFASSKDRATVQAMASSKIQASISLVFDDYDVEFLQTSPTCSASFLNISGCYSCSPGAQVCVKVKASTAAVFEAHNDDLSKTLLFNAKAGTFDYCKTMYFSTPRVDLEMMYTCSGDPKLLEVKGELILIPPHDDRSDEGGESTVVNPKDGDWSIDGWFKGLIDWLGGPLKSALKIIGYIILAVLAIIMIFTIFRIIFFQIMVRLTRKIK</sequence>
<dbReference type="KEGG" id="vg:80550457"/>
<feature type="domain" description="Phlebovirus nonstructural NS-M" evidence="27">
    <location>
        <begin position="6"/>
        <end position="230"/>
    </location>
</feature>
<dbReference type="EMBL" id="MT270835">
    <property type="protein sequence ID" value="QNJ99613.1"/>
    <property type="molecule type" value="Genomic_RNA"/>
</dbReference>
<keyword evidence="13" id="KW-0946">Virion</keyword>
<evidence type="ECO:0000256" key="15">
    <source>
        <dbReference type="ARBA" id="ARBA00022989"/>
    </source>
</evidence>
<evidence type="ECO:0000256" key="19">
    <source>
        <dbReference type="ARBA" id="ARBA00023184"/>
    </source>
</evidence>
<gene>
    <name evidence="29" type="primary">GPC</name>
</gene>
<evidence type="ECO:0000259" key="28">
    <source>
        <dbReference type="Pfam" id="PF19019"/>
    </source>
</evidence>
<evidence type="ECO:0000256" key="18">
    <source>
        <dbReference type="ARBA" id="ARBA00023180"/>
    </source>
</evidence>
<feature type="transmembrane region" description="Helical" evidence="24">
    <location>
        <begin position="784"/>
        <end position="806"/>
    </location>
</feature>
<keyword evidence="23" id="KW-0175">Coiled coil</keyword>
<evidence type="ECO:0000256" key="16">
    <source>
        <dbReference type="ARBA" id="ARBA00023136"/>
    </source>
</evidence>
<evidence type="ECO:0000256" key="3">
    <source>
        <dbReference type="ARBA" id="ARBA00004563"/>
    </source>
</evidence>
<evidence type="ECO:0000313" key="29">
    <source>
        <dbReference type="EMBL" id="QNJ99613.1"/>
    </source>
</evidence>
<dbReference type="Pfam" id="PF07243">
    <property type="entry name" value="Phlebovirus_G1"/>
    <property type="match status" value="1"/>
</dbReference>
<dbReference type="Gene3D" id="2.60.98.50">
    <property type="match status" value="3"/>
</dbReference>
<reference evidence="29" key="1">
    <citation type="journal article" date="2020" name="MSphere">
        <title>Insights into the evolutionary origin of Mediterranean sandfly fever viruses.</title>
        <authorList>
            <person name="Marklewitz M."/>
            <person name="Tchouassi D.P."/>
            <person name="Hieke C."/>
            <person name="Heyde V."/>
            <person name="Torto B."/>
            <person name="Sang R."/>
            <person name="Junglen S."/>
        </authorList>
    </citation>
    <scope>NUCLEOTIDE SEQUENCE</scope>
    <source>
        <strain evidence="29">SP166-KE-2016</strain>
    </source>
</reference>
<dbReference type="InterPro" id="IPR009878">
    <property type="entry name" value="Phlebovirus_G2_fusion"/>
</dbReference>
<keyword evidence="17" id="KW-1015">Disulfide bond</keyword>
<dbReference type="Pfam" id="PF07246">
    <property type="entry name" value="Phlebovirus_NSM"/>
    <property type="match status" value="1"/>
</dbReference>
<evidence type="ECO:0000259" key="27">
    <source>
        <dbReference type="Pfam" id="PF07246"/>
    </source>
</evidence>
<accession>A0A7G8PYK7</accession>
<keyword evidence="5" id="KW-1168">Fusion of virus membrane with host membrane</keyword>